<dbReference type="Proteomes" id="UP000026961">
    <property type="component" value="Chromosome 1"/>
</dbReference>
<organism evidence="1">
    <name type="scientific">Oryza glumipatula</name>
    <dbReference type="NCBI Taxonomy" id="40148"/>
    <lineage>
        <taxon>Eukaryota</taxon>
        <taxon>Viridiplantae</taxon>
        <taxon>Streptophyta</taxon>
        <taxon>Embryophyta</taxon>
        <taxon>Tracheophyta</taxon>
        <taxon>Spermatophyta</taxon>
        <taxon>Magnoliopsida</taxon>
        <taxon>Liliopsida</taxon>
        <taxon>Poales</taxon>
        <taxon>Poaceae</taxon>
        <taxon>BOP clade</taxon>
        <taxon>Oryzoideae</taxon>
        <taxon>Oryzeae</taxon>
        <taxon>Oryzinae</taxon>
        <taxon>Oryza</taxon>
    </lineage>
</organism>
<keyword evidence="2" id="KW-1185">Reference proteome</keyword>
<dbReference type="AlphaFoldDB" id="A0A0D9YEM1"/>
<reference evidence="1" key="3">
    <citation type="submission" date="2018-05" db="EMBL/GenBank/DDBJ databases">
        <title>OgluRS3 (Oryza glumaepatula Reference Sequence Version 3).</title>
        <authorList>
            <person name="Zhang J."/>
            <person name="Kudrna D."/>
            <person name="Lee S."/>
            <person name="Talag J."/>
            <person name="Welchert J."/>
            <person name="Wing R.A."/>
        </authorList>
    </citation>
    <scope>NUCLEOTIDE SEQUENCE [LARGE SCALE GENOMIC DNA]</scope>
</reference>
<proteinExistence type="predicted"/>
<dbReference type="Gramene" id="OGLUM01G34090.1">
    <property type="protein sequence ID" value="OGLUM01G34090.1"/>
    <property type="gene ID" value="OGLUM01G34090"/>
</dbReference>
<name>A0A0D9YEM1_9ORYZ</name>
<reference evidence="1" key="2">
    <citation type="submission" date="2015-04" db="UniProtKB">
        <authorList>
            <consortium name="EnsemblPlants"/>
        </authorList>
    </citation>
    <scope>IDENTIFICATION</scope>
</reference>
<dbReference type="HOGENOM" id="CLU_2726262_0_0_1"/>
<sequence length="72" mass="8005">MTPSRASTTTLRHPMRALRLDNLDFGYIHHGYFTQASLTTVIIYSGSNSKPNKQLVRLPGQKKFPCAATGKI</sequence>
<reference evidence="1" key="1">
    <citation type="submission" date="2013-08" db="EMBL/GenBank/DDBJ databases">
        <title>Oryza genome evolution.</title>
        <authorList>
            <person name="Wing R.A."/>
            <person name="Panaud O."/>
            <person name="Oliveira A.C."/>
        </authorList>
    </citation>
    <scope>NUCLEOTIDE SEQUENCE</scope>
</reference>
<dbReference type="EnsemblPlants" id="OGLUM01G34090.1">
    <property type="protein sequence ID" value="OGLUM01G34090.1"/>
    <property type="gene ID" value="OGLUM01G34090"/>
</dbReference>
<protein>
    <submittedName>
        <fullName evidence="1">Uncharacterized protein</fullName>
    </submittedName>
</protein>
<evidence type="ECO:0000313" key="2">
    <source>
        <dbReference type="Proteomes" id="UP000026961"/>
    </source>
</evidence>
<evidence type="ECO:0000313" key="1">
    <source>
        <dbReference type="EnsemblPlants" id="OGLUM01G34090.1"/>
    </source>
</evidence>
<accession>A0A0D9YEM1</accession>